<feature type="domain" description="Metallo-beta-lactamase" evidence="14">
    <location>
        <begin position="94"/>
        <end position="288"/>
    </location>
</feature>
<evidence type="ECO:0000259" key="14">
    <source>
        <dbReference type="SMART" id="SM00849"/>
    </source>
</evidence>
<dbReference type="InterPro" id="IPR004613">
    <property type="entry name" value="RNase_J"/>
</dbReference>
<dbReference type="Pfam" id="PF00753">
    <property type="entry name" value="Lactamase_B"/>
    <property type="match status" value="1"/>
</dbReference>
<evidence type="ECO:0000256" key="1">
    <source>
        <dbReference type="ARBA" id="ARBA00022490"/>
    </source>
</evidence>
<dbReference type="SMART" id="SM00849">
    <property type="entry name" value="Lactamase_B"/>
    <property type="match status" value="1"/>
</dbReference>
<keyword evidence="2 9" id="KW-0540">Nuclease</keyword>
<dbReference type="Gene3D" id="3.40.50.10710">
    <property type="entry name" value="Metallo-hydrolase/oxidoreductase"/>
    <property type="match status" value="1"/>
</dbReference>
<dbReference type="InterPro" id="IPR030854">
    <property type="entry name" value="RNase_J_bac"/>
</dbReference>
<dbReference type="GO" id="GO:0004534">
    <property type="term" value="F:5'-3' RNA exonuclease activity"/>
    <property type="evidence" value="ECO:0007669"/>
    <property type="project" value="UniProtKB-UniRule"/>
</dbReference>
<dbReference type="PIRSF" id="PIRSF004803">
    <property type="entry name" value="RnjA"/>
    <property type="match status" value="1"/>
</dbReference>
<protein>
    <recommendedName>
        <fullName evidence="9">Ribonuclease J</fullName>
        <shortName evidence="9">RNase J</shortName>
        <ecNumber evidence="9">3.1.-.-</ecNumber>
    </recommendedName>
</protein>
<feature type="binding site" evidence="12">
    <location>
        <position position="214"/>
    </location>
    <ligand>
        <name>Zn(2+)</name>
        <dbReference type="ChEBI" id="CHEBI:29105"/>
        <label>1</label>
        <note>catalytic</note>
    </ligand>
</feature>
<comment type="subunit">
    <text evidence="9">Homodimer, may be a subunit of the RNA degradosome.</text>
</comment>
<dbReference type="PANTHER" id="PTHR43694:SF1">
    <property type="entry name" value="RIBONUCLEASE J"/>
    <property type="match status" value="1"/>
</dbReference>
<evidence type="ECO:0000256" key="12">
    <source>
        <dbReference type="PIRSR" id="PIRSR004803-3"/>
    </source>
</evidence>
<feature type="compositionally biased region" description="Basic and acidic residues" evidence="13">
    <location>
        <begin position="53"/>
        <end position="64"/>
    </location>
</feature>
<evidence type="ECO:0000313" key="16">
    <source>
        <dbReference type="Proteomes" id="UP000824132"/>
    </source>
</evidence>
<reference evidence="15" key="2">
    <citation type="submission" date="2021-04" db="EMBL/GenBank/DDBJ databases">
        <authorList>
            <person name="Gilroy R."/>
        </authorList>
    </citation>
    <scope>NUCLEOTIDE SEQUENCE</scope>
    <source>
        <strain evidence="15">CHK187-5294</strain>
    </source>
</reference>
<gene>
    <name evidence="9" type="primary">rnj</name>
    <name evidence="15" type="ORF">H9727_04070</name>
</gene>
<keyword evidence="5 9" id="KW-0378">Hydrolase</keyword>
<dbReference type="EC" id="3.1.-.-" evidence="9"/>
<keyword evidence="8 9" id="KW-0694">RNA-binding</keyword>
<feature type="binding site" evidence="9 11">
    <location>
        <begin position="438"/>
        <end position="442"/>
    </location>
    <ligand>
        <name>substrate</name>
    </ligand>
</feature>
<dbReference type="InterPro" id="IPR041636">
    <property type="entry name" value="RNase_J_C"/>
</dbReference>
<dbReference type="Gene3D" id="3.10.20.580">
    <property type="match status" value="1"/>
</dbReference>
<feature type="binding site" evidence="12">
    <location>
        <position position="124"/>
    </location>
    <ligand>
        <name>Ca(2+)</name>
        <dbReference type="ChEBI" id="CHEBI:29108"/>
    </ligand>
</feature>
<evidence type="ECO:0000256" key="13">
    <source>
        <dbReference type="SAM" id="MobiDB-lite"/>
    </source>
</evidence>
<keyword evidence="1 9" id="KW-0963">Cytoplasm</keyword>
<feature type="active site" description="Proton donor" evidence="10">
    <location>
        <position position="268"/>
    </location>
</feature>
<dbReference type="GO" id="GO:0008270">
    <property type="term" value="F:zinc ion binding"/>
    <property type="evidence" value="ECO:0007669"/>
    <property type="project" value="InterPro"/>
</dbReference>
<evidence type="ECO:0000256" key="3">
    <source>
        <dbReference type="ARBA" id="ARBA00022723"/>
    </source>
</evidence>
<dbReference type="InterPro" id="IPR036866">
    <property type="entry name" value="RibonucZ/Hydroxyglut_hydro"/>
</dbReference>
<dbReference type="PROSITE" id="PS01292">
    <property type="entry name" value="UPF0036"/>
    <property type="match status" value="1"/>
</dbReference>
<evidence type="ECO:0000256" key="2">
    <source>
        <dbReference type="ARBA" id="ARBA00022722"/>
    </source>
</evidence>
<reference evidence="15" key="1">
    <citation type="journal article" date="2021" name="PeerJ">
        <title>Extensive microbial diversity within the chicken gut microbiome revealed by metagenomics and culture.</title>
        <authorList>
            <person name="Gilroy R."/>
            <person name="Ravi A."/>
            <person name="Getino M."/>
            <person name="Pursley I."/>
            <person name="Horton D.L."/>
            <person name="Alikhan N.F."/>
            <person name="Baker D."/>
            <person name="Gharbi K."/>
            <person name="Hall N."/>
            <person name="Watson M."/>
            <person name="Adriaenssens E.M."/>
            <person name="Foster-Nyarko E."/>
            <person name="Jarju S."/>
            <person name="Secka A."/>
            <person name="Antonio M."/>
            <person name="Oren A."/>
            <person name="Chaudhuri R.R."/>
            <person name="La Ragione R."/>
            <person name="Hildebrand F."/>
            <person name="Pallen M.J."/>
        </authorList>
    </citation>
    <scope>NUCLEOTIDE SEQUENCE</scope>
    <source>
        <strain evidence="15">CHK187-5294</strain>
    </source>
</reference>
<keyword evidence="3 12" id="KW-0479">Metal-binding</keyword>
<feature type="binding site" evidence="12">
    <location>
        <position position="236"/>
    </location>
    <ligand>
        <name>Zn(2+)</name>
        <dbReference type="ChEBI" id="CHEBI:29105"/>
        <label>1</label>
        <note>catalytic</note>
    </ligand>
</feature>
<feature type="region of interest" description="Disordered" evidence="13">
    <location>
        <begin position="1"/>
        <end position="64"/>
    </location>
</feature>
<dbReference type="InterPro" id="IPR042173">
    <property type="entry name" value="RNase_J_2"/>
</dbReference>
<dbReference type="Proteomes" id="UP000824132">
    <property type="component" value="Unassembled WGS sequence"/>
</dbReference>
<evidence type="ECO:0000256" key="11">
    <source>
        <dbReference type="PIRSR" id="PIRSR004803-2"/>
    </source>
</evidence>
<feature type="binding site" evidence="12">
    <location>
        <position position="517"/>
    </location>
    <ligand>
        <name>Ca(2+)</name>
        <dbReference type="ChEBI" id="CHEBI:29108"/>
    </ligand>
</feature>
<dbReference type="InterPro" id="IPR055132">
    <property type="entry name" value="RNase_J_b_CASP"/>
</dbReference>
<dbReference type="AlphaFoldDB" id="A0A9D2CZ08"/>
<dbReference type="GO" id="GO:0006364">
    <property type="term" value="P:rRNA processing"/>
    <property type="evidence" value="ECO:0007669"/>
    <property type="project" value="UniProtKB-UniRule"/>
</dbReference>
<comment type="subcellular location">
    <subcellularLocation>
        <location evidence="9">Cytoplasm</location>
    </subcellularLocation>
</comment>
<evidence type="ECO:0000256" key="10">
    <source>
        <dbReference type="PIRSR" id="PIRSR004803-1"/>
    </source>
</evidence>
<feature type="binding site" evidence="12">
    <location>
        <position position="122"/>
    </location>
    <ligand>
        <name>Ca(2+)</name>
        <dbReference type="ChEBI" id="CHEBI:29108"/>
    </ligand>
</feature>
<feature type="binding site" evidence="12">
    <location>
        <position position="147"/>
    </location>
    <ligand>
        <name>Zn(2+)</name>
        <dbReference type="ChEBI" id="CHEBI:29105"/>
        <label>1</label>
        <note>catalytic</note>
    </ligand>
</feature>
<dbReference type="Gene3D" id="3.60.15.10">
    <property type="entry name" value="Ribonuclease Z/Hydroxyacylglutathione hydrolase-like"/>
    <property type="match status" value="1"/>
</dbReference>
<dbReference type="GO" id="GO:0004521">
    <property type="term" value="F:RNA endonuclease activity"/>
    <property type="evidence" value="ECO:0007669"/>
    <property type="project" value="UniProtKB-UniRule"/>
</dbReference>
<feature type="binding site" evidence="12">
    <location>
        <position position="151"/>
    </location>
    <ligand>
        <name>Zn(2+)</name>
        <dbReference type="ChEBI" id="CHEBI:29105"/>
        <label>1</label>
        <note>catalytic</note>
    </ligand>
</feature>
<feature type="active site" description="Proton acceptor" evidence="10">
    <location>
        <position position="442"/>
    </location>
</feature>
<proteinExistence type="inferred from homology"/>
<accession>A0A9D2CZ08</accession>
<dbReference type="Pfam" id="PF17770">
    <property type="entry name" value="RNase_J_C"/>
    <property type="match status" value="1"/>
</dbReference>
<dbReference type="Pfam" id="PF07521">
    <property type="entry name" value="RMMBL"/>
    <property type="match status" value="1"/>
</dbReference>
<keyword evidence="12" id="KW-0106">Calcium</keyword>
<evidence type="ECO:0000256" key="8">
    <source>
        <dbReference type="ARBA" id="ARBA00022884"/>
    </source>
</evidence>
<comment type="similarity">
    <text evidence="9">Belongs to the metallo-beta-lactamase superfamily. RNA-metabolizing metallo-beta-lactamase-like family. Bacterial RNase J subfamily.</text>
</comment>
<dbReference type="GO" id="GO:0005737">
    <property type="term" value="C:cytoplasm"/>
    <property type="evidence" value="ECO:0007669"/>
    <property type="project" value="UniProtKB-SubCell"/>
</dbReference>
<dbReference type="SUPFAM" id="SSF56281">
    <property type="entry name" value="Metallo-hydrolase/oxidoreductase"/>
    <property type="match status" value="1"/>
</dbReference>
<feature type="binding site" evidence="11">
    <location>
        <begin position="306"/>
        <end position="308"/>
    </location>
    <ligand>
        <name>substrate</name>
    </ligand>
</feature>
<comment type="function">
    <text evidence="9">An RNase that has 5'-3' exonuclease and possibly endonuclease activity. Involved in maturation of rRNA and in some organisms also mRNA maturation and/or decay.</text>
</comment>
<keyword evidence="9" id="KW-0698">rRNA processing</keyword>
<comment type="caution">
    <text evidence="15">The sequence shown here is derived from an EMBL/GenBank/DDBJ whole genome shotgun (WGS) entry which is preliminary data.</text>
</comment>
<evidence type="ECO:0000256" key="5">
    <source>
        <dbReference type="ARBA" id="ARBA00022801"/>
    </source>
</evidence>
<dbReference type="EMBL" id="DXCL01000026">
    <property type="protein sequence ID" value="HIZ03443.1"/>
    <property type="molecule type" value="Genomic_DNA"/>
</dbReference>
<name>A0A9D2CZ08_9FIRM</name>
<evidence type="ECO:0000256" key="7">
    <source>
        <dbReference type="ARBA" id="ARBA00022839"/>
    </source>
</evidence>
<dbReference type="GO" id="GO:0003723">
    <property type="term" value="F:RNA binding"/>
    <property type="evidence" value="ECO:0007669"/>
    <property type="project" value="UniProtKB-UniRule"/>
</dbReference>
<comment type="cofactor">
    <cofactor evidence="12">
        <name>Zn(2+)</name>
        <dbReference type="ChEBI" id="CHEBI:29105"/>
    </cofactor>
    <text evidence="12">Binds 2 Zn(2+) ions per subunit. It is not clear if Zn(2+) or Mg(2+) is physiologically important.</text>
</comment>
<evidence type="ECO:0000256" key="4">
    <source>
        <dbReference type="ARBA" id="ARBA00022759"/>
    </source>
</evidence>
<evidence type="ECO:0000313" key="15">
    <source>
        <dbReference type="EMBL" id="HIZ03443.1"/>
    </source>
</evidence>
<dbReference type="InterPro" id="IPR011108">
    <property type="entry name" value="RMMBL"/>
</dbReference>
<dbReference type="InterPro" id="IPR001587">
    <property type="entry name" value="RNase_J_CS"/>
</dbReference>
<comment type="cofactor">
    <cofactor evidence="12">
        <name>Ca(2+)</name>
        <dbReference type="ChEBI" id="CHEBI:29108"/>
    </cofactor>
    <text evidence="12">Binds 1 Ca(2+) cation per subunit. Seen in 1 crystal structure, it is not clear if it is physiologically important.</text>
</comment>
<sequence length="629" mass="68661">MEQRRGGKAPQNKKGGTGRIAPQFIGNAKDAPQKIAAKESAPAQKQGGRRNRREPAAQEAGRHEIAAAKKDLKKGKRGRNPVKVIFLGGVGEIGKNMTAIEYGNDIIVIDAGLTFPDEELPGIDLVIPDISYLVQNKNKVRGILITHGHEDHVGGLAYLLKEIQAPVYGTKLTLALADNKLREQRINKAHLICVKPGDKIKLGCFGVEFINVNHSIAGAVALSIDTPLGRIFHSGDFKIDLTPVAGKPIDLARIAEIGREGVKLLLCESTNVERPGYTMSETVVGTTLDHLFSENTDRRIIVATFASNVHRLQQIVDLAVKYRRKVALSGRSMLNVVDAASKIGELSIPEGVLIDVEKSKNFFDREIVIVSTGSQGEPMSALTRMAAGEFNKVTIGQNDTIIISASPIPGNEKMIYRVINNLYRKGANVVYETLEKIHVSGHACQEELKILHSLLSPEYFIPVHGEYRHLKRHAQLAVELGMRESSILLPDIGNCVELSRTGMQFGESVSSGSRLVDGASLEDRENSIVMKDRKHLSEDGIFVISACVSERSGDLLSDPVVVNRGFVMPENADYLSDIKQIVVNCAGQTDVRADVGNTEFAAAIKKAVKNFIYKKTKQNPVVMALITRV</sequence>
<keyword evidence="7 9" id="KW-0269">Exonuclease</keyword>
<dbReference type="PANTHER" id="PTHR43694">
    <property type="entry name" value="RIBONUCLEASE J"/>
    <property type="match status" value="1"/>
</dbReference>
<dbReference type="InterPro" id="IPR001279">
    <property type="entry name" value="Metallo-B-lactamas"/>
</dbReference>
<dbReference type="Pfam" id="PF22505">
    <property type="entry name" value="RNase_J_b_CASP"/>
    <property type="match status" value="1"/>
</dbReference>
<dbReference type="NCBIfam" id="TIGR00649">
    <property type="entry name" value="MG423"/>
    <property type="match status" value="1"/>
</dbReference>
<dbReference type="CDD" id="cd07714">
    <property type="entry name" value="RNaseJ_MBL-fold"/>
    <property type="match status" value="1"/>
</dbReference>
<feature type="binding site" evidence="12">
    <location>
        <position position="152"/>
    </location>
    <ligand>
        <name>Zn(2+)</name>
        <dbReference type="ChEBI" id="CHEBI:29105"/>
        <label>1</label>
        <note>catalytic</note>
    </ligand>
</feature>
<dbReference type="HAMAP" id="MF_01491">
    <property type="entry name" value="RNase_J_bact"/>
    <property type="match status" value="1"/>
</dbReference>
<keyword evidence="6 12" id="KW-0862">Zinc</keyword>
<feature type="binding site" evidence="12">
    <location>
        <position position="464"/>
    </location>
    <ligand>
        <name>Zn(2+)</name>
        <dbReference type="ChEBI" id="CHEBI:29105"/>
        <label>1</label>
        <note>catalytic</note>
    </ligand>
</feature>
<organism evidence="15 16">
    <name type="scientific">Candidatus Borkfalkia avistercoris</name>
    <dbReference type="NCBI Taxonomy" id="2838504"/>
    <lineage>
        <taxon>Bacteria</taxon>
        <taxon>Bacillati</taxon>
        <taxon>Bacillota</taxon>
        <taxon>Clostridia</taxon>
        <taxon>Christensenellales</taxon>
        <taxon>Christensenellaceae</taxon>
        <taxon>Candidatus Borkfalkia</taxon>
    </lineage>
</organism>
<keyword evidence="4 9" id="KW-0255">Endonuclease</keyword>
<evidence type="ECO:0000256" key="9">
    <source>
        <dbReference type="HAMAP-Rule" id="MF_01491"/>
    </source>
</evidence>
<evidence type="ECO:0000256" key="6">
    <source>
        <dbReference type="ARBA" id="ARBA00022833"/>
    </source>
</evidence>
<feature type="binding site" evidence="12">
    <location>
        <position position="149"/>
    </location>
    <ligand>
        <name>Zn(2+)</name>
        <dbReference type="ChEBI" id="CHEBI:29105"/>
        <label>1</label>
        <note>catalytic</note>
    </ligand>
</feature>